<dbReference type="Proteomes" id="UP000294692">
    <property type="component" value="Unassembled WGS sequence"/>
</dbReference>
<sequence length="106" mass="11550">MRHKLLRVAEEAPSAASAAILQPVVQLSDIGWRIREVRRAQGLRIDDAASLCGVSVDLLSRLENGKGGIGTDKVLQVLSGLGLQLLVASKEHTGLRRLIRQDHEHD</sequence>
<evidence type="ECO:0000313" key="3">
    <source>
        <dbReference type="Proteomes" id="UP000294692"/>
    </source>
</evidence>
<dbReference type="CDD" id="cd00093">
    <property type="entry name" value="HTH_XRE"/>
    <property type="match status" value="1"/>
</dbReference>
<accession>A0A4R3V3T8</accession>
<dbReference type="InterPro" id="IPR010982">
    <property type="entry name" value="Lambda_DNA-bd_dom_sf"/>
</dbReference>
<dbReference type="PROSITE" id="PS50943">
    <property type="entry name" value="HTH_CROC1"/>
    <property type="match status" value="1"/>
</dbReference>
<gene>
    <name evidence="2" type="ORF">EV686_10537</name>
</gene>
<keyword evidence="3" id="KW-1185">Reference proteome</keyword>
<dbReference type="AlphaFoldDB" id="A0A4R3V3T8"/>
<name>A0A4R3V3T8_9BURK</name>
<evidence type="ECO:0000313" key="2">
    <source>
        <dbReference type="EMBL" id="TCU98340.1"/>
    </source>
</evidence>
<protein>
    <submittedName>
        <fullName evidence="2">Helix-turn-helix protein</fullName>
    </submittedName>
</protein>
<dbReference type="EMBL" id="SMBX01000005">
    <property type="protein sequence ID" value="TCU98340.1"/>
    <property type="molecule type" value="Genomic_DNA"/>
</dbReference>
<comment type="caution">
    <text evidence="2">The sequence shown here is derived from an EMBL/GenBank/DDBJ whole genome shotgun (WGS) entry which is preliminary data.</text>
</comment>
<evidence type="ECO:0000259" key="1">
    <source>
        <dbReference type="PROSITE" id="PS50943"/>
    </source>
</evidence>
<dbReference type="SMART" id="SM00530">
    <property type="entry name" value="HTH_XRE"/>
    <property type="match status" value="1"/>
</dbReference>
<dbReference type="OrthoDB" id="8779688at2"/>
<dbReference type="InterPro" id="IPR001387">
    <property type="entry name" value="Cro/C1-type_HTH"/>
</dbReference>
<dbReference type="Gene3D" id="1.10.260.40">
    <property type="entry name" value="lambda repressor-like DNA-binding domains"/>
    <property type="match status" value="1"/>
</dbReference>
<reference evidence="2 3" key="1">
    <citation type="submission" date="2019-03" db="EMBL/GenBank/DDBJ databases">
        <title>Genomic Encyclopedia of Type Strains, Phase IV (KMG-IV): sequencing the most valuable type-strain genomes for metagenomic binning, comparative biology and taxonomic classification.</title>
        <authorList>
            <person name="Goeker M."/>
        </authorList>
    </citation>
    <scope>NUCLEOTIDE SEQUENCE [LARGE SCALE GENOMIC DNA]</scope>
    <source>
        <strain evidence="2 3">DSM 100048</strain>
    </source>
</reference>
<dbReference type="GO" id="GO:0003677">
    <property type="term" value="F:DNA binding"/>
    <property type="evidence" value="ECO:0007669"/>
    <property type="project" value="InterPro"/>
</dbReference>
<dbReference type="Pfam" id="PF13560">
    <property type="entry name" value="HTH_31"/>
    <property type="match status" value="1"/>
</dbReference>
<dbReference type="RefSeq" id="WP_132477010.1">
    <property type="nucleotide sequence ID" value="NZ_JBHRVM010000001.1"/>
</dbReference>
<organism evidence="2 3">
    <name type="scientific">Paracandidimonas soli</name>
    <dbReference type="NCBI Taxonomy" id="1917182"/>
    <lineage>
        <taxon>Bacteria</taxon>
        <taxon>Pseudomonadati</taxon>
        <taxon>Pseudomonadota</taxon>
        <taxon>Betaproteobacteria</taxon>
        <taxon>Burkholderiales</taxon>
        <taxon>Alcaligenaceae</taxon>
        <taxon>Paracandidimonas</taxon>
    </lineage>
</organism>
<dbReference type="SUPFAM" id="SSF47413">
    <property type="entry name" value="lambda repressor-like DNA-binding domains"/>
    <property type="match status" value="1"/>
</dbReference>
<feature type="domain" description="HTH cro/C1-type" evidence="1">
    <location>
        <begin position="34"/>
        <end position="88"/>
    </location>
</feature>
<proteinExistence type="predicted"/>